<comment type="caution">
    <text evidence="3">The sequence shown here is derived from an EMBL/GenBank/DDBJ whole genome shotgun (WGS) entry which is preliminary data.</text>
</comment>
<dbReference type="EMBL" id="AMKT01000010">
    <property type="protein sequence ID" value="OXG29002.1"/>
    <property type="molecule type" value="Genomic_DNA"/>
</dbReference>
<feature type="compositionally biased region" description="Low complexity" evidence="2">
    <location>
        <begin position="2975"/>
        <end position="2989"/>
    </location>
</feature>
<feature type="compositionally biased region" description="Low complexity" evidence="2">
    <location>
        <begin position="33"/>
        <end position="49"/>
    </location>
</feature>
<feature type="compositionally biased region" description="Basic and acidic residues" evidence="2">
    <location>
        <begin position="2643"/>
        <end position="2652"/>
    </location>
</feature>
<feature type="coiled-coil region" evidence="1">
    <location>
        <begin position="2162"/>
        <end position="2191"/>
    </location>
</feature>
<feature type="compositionally biased region" description="Low complexity" evidence="2">
    <location>
        <begin position="258"/>
        <end position="267"/>
    </location>
</feature>
<feature type="region of interest" description="Disordered" evidence="2">
    <location>
        <begin position="1330"/>
        <end position="1376"/>
    </location>
</feature>
<name>A0A854QHT4_CRYNE</name>
<feature type="compositionally biased region" description="Acidic residues" evidence="2">
    <location>
        <begin position="1691"/>
        <end position="1700"/>
    </location>
</feature>
<feature type="compositionally biased region" description="Polar residues" evidence="2">
    <location>
        <begin position="2730"/>
        <end position="2740"/>
    </location>
</feature>
<proteinExistence type="predicted"/>
<feature type="region of interest" description="Disordered" evidence="2">
    <location>
        <begin position="2835"/>
        <end position="2865"/>
    </location>
</feature>
<feature type="region of interest" description="Disordered" evidence="2">
    <location>
        <begin position="648"/>
        <end position="675"/>
    </location>
</feature>
<dbReference type="SUPFAM" id="SSF50729">
    <property type="entry name" value="PH domain-like"/>
    <property type="match status" value="1"/>
</dbReference>
<dbReference type="PANTHER" id="PTHR34491">
    <property type="entry name" value="A-TYPE INCLUSION PROTEIN, PUTATIVE-RELATED"/>
    <property type="match status" value="1"/>
</dbReference>
<feature type="region of interest" description="Disordered" evidence="2">
    <location>
        <begin position="2563"/>
        <end position="2595"/>
    </location>
</feature>
<feature type="region of interest" description="Disordered" evidence="2">
    <location>
        <begin position="2619"/>
        <end position="2823"/>
    </location>
</feature>
<feature type="compositionally biased region" description="Low complexity" evidence="2">
    <location>
        <begin position="1008"/>
        <end position="1019"/>
    </location>
</feature>
<feature type="compositionally biased region" description="Basic and acidic residues" evidence="2">
    <location>
        <begin position="3156"/>
        <end position="3168"/>
    </location>
</feature>
<feature type="region of interest" description="Disordered" evidence="2">
    <location>
        <begin position="1621"/>
        <end position="1783"/>
    </location>
</feature>
<evidence type="ECO:0000313" key="4">
    <source>
        <dbReference type="Proteomes" id="UP000199727"/>
    </source>
</evidence>
<feature type="compositionally biased region" description="Pro residues" evidence="2">
    <location>
        <begin position="1346"/>
        <end position="1357"/>
    </location>
</feature>
<feature type="region of interest" description="Disordered" evidence="2">
    <location>
        <begin position="1082"/>
        <end position="1203"/>
    </location>
</feature>
<reference evidence="3 4" key="1">
    <citation type="submission" date="2017-06" db="EMBL/GenBank/DDBJ databases">
        <title>Global population genomics of the pathogenic fungus Cryptococcus neoformans var. grubii.</title>
        <authorList>
            <person name="Cuomo C."/>
            <person name="Litvintseva A."/>
            <person name="Chen Y."/>
            <person name="Young S."/>
            <person name="Zeng Q."/>
            <person name="Chapman S."/>
            <person name="Gujja S."/>
            <person name="Saif S."/>
            <person name="Birren B."/>
        </authorList>
    </citation>
    <scope>NUCLEOTIDE SEQUENCE [LARGE SCALE GENOMIC DNA]</scope>
    <source>
        <strain evidence="3 4">Tu259-1</strain>
    </source>
</reference>
<protein>
    <recommendedName>
        <fullName evidence="5">PH domain-containing protein</fullName>
    </recommendedName>
</protein>
<feature type="region of interest" description="Disordered" evidence="2">
    <location>
        <begin position="2445"/>
        <end position="2490"/>
    </location>
</feature>
<feature type="compositionally biased region" description="Polar residues" evidence="2">
    <location>
        <begin position="51"/>
        <end position="61"/>
    </location>
</feature>
<sequence length="3440" mass="364531">MSDPPLSPAPQRWRGSPDSPHPDFATLLSTFETTSTADDSKSSASAWATPRTANSKRSFSNEQEDETAEVEYRTASEQAEAEPDMPDIRTTSPSPQRPIDSKWFEGPLSPLLPPNRTQVFGDNASSIAGKAAVSRAQGSSSLRSGRREAPYSSSIFSSSATPTNPIHPEHTGQSTATMDAAYDGVLSQLDALANASAALAPQSAAPSSQIKGISDNGATINSPFGQPMLGLSPTLPETELFDGELSRLSTVSERTERSSNSSASQLSPLVPGEYRSHTRSESTAAIANKYPLPPSPSKGASTSETLQATPKKASDLIRMFESKSTPTKRLPPVPQPHFALSPSHIFPDRTGPAPPIPPKPNTASVSLREERPVEANLQAYTPAPTPPPRISSPLSQVRTMIASWRTRSGSPSKPGATQGGNLRLLRSGDKDWNVSIRRRKRHEQQQQLRGQQMQEDLAYIEIGEQLTGPHDKVQSQIDIYGIDRDHDQAPTRSSSLMSDCKAPSEPKQFTGEPIRTGALYYLNVHDEDMRPDYEWVKADGRLYSGGLELTWISPKGRATVTLDLEFCDEVASTYSPNHPMAGEDIGALAAKRQDALADSLYPFKLVYDDGVERLACGTARDRVRWVNAIWTILEHTRAPIADRSMSLRANRSSSDHGSDADGSASTHFSAEDCQPHPSALGSVNLPLYTTDDAVIETSGGLHAPIVQKGSRKLAAQGLERVRSLRRVASEADLKECANDLPSSAGRLPATTNDLSEISLSTGSILPPPSQDVIFARGIKPPVDEDEAKPTYQTPKEANTTASPAPGFHSFNTAAAYRAAPPLEFGHTARQATSAFGSLAYSLKFEAANEEIHKSGSSTEKILPPSGLSHSAQSETYIPSLQNTNKLFGNSHSGQTAVAPSAPAHTVEQYSRISDKYPSEASSLPSIPQLAETGASPNEWTAWTAQAPQTTVECIDDRGVGSVTTTQSYKDAVGSLSHESMGDSPHTAPIDKRSSSSSTQTPRIDSVHSTSRTSKTTDSSYQTASPTLPSRNSQYLTALAGFASSNSASENVAHAPISPQRYQLHDAPVPTFKGMYPRASDNVFQGHSRSSGIGLQTPALPLEPSSAYGSANKSDGHSSYFSHPPTTGYPTATSKAPSMSSAVIALSSPSRTPRSSEWVSAPSHPISHDSLSEKASSRDTDRLSSRRGSRAWTQISYPDSDDDMLADLERRSSTGSSVSRPKVKDYYATAAPTLSKTEWTANTVGNGEASWEKTPLGTAIEHTSYDTAWESAYTSAPSWQARSTYMATAIGPTSYHMDASPYIASSHTLSSKAAAPVSTIMSAKPISISTASTIPSERIPVPTVPQGSPPSPSIPPSDPTSSSWSSTESSTTVKDIQNTDVNRLLNFLQGQEQARQGQTTRVGNQLDRIERKVYQIAENQSVLAARDSPPPLPSKDSDDESTPPSSPTFSSSSSSSTETARAVTPPPLIIPEVINQQFDDLRNLLGTLIGRQEDLLGRQDMMARELERKRSFDVQLPDRGAGLARLEDLLKRVLNRMGDSDFASEYKTSSEEKKDYLVSHLETPKTEGTVEGSMYGGGGSVYSSEFNGPGRRAPANSMSSRYEHRYLGSLGNVTESLIEGEIPSPEFDDDFALSGLPPDTPPQEFVSRQPQGRPKFSNTALRQHPQISTSTQPTPQPVPEHSMAQEYREPEYNEEEYEPEAEQPFTEYESSVQSDPEPMPHPAKETTAQQSPDQPPVPFRTEENHQDDYGPYQDETYPRGQARRAPPPQQLNLPTPVNSPRNMPPYHAQPGPSMRPPFPPGFGIPPPGPGMADMSRPSLPRIAGVRDPISTTYFRRGFPPGPMAPMGAMGMFPGPMGIPGPGMGPFMPGLRPGLPGYGGPIGPNVNPSLRRPGFFPPGVTSTTGDYGLPAAAHYRNGTVPGGAPMGPPPPVISGNTTTADTGLGNTTTESTVTTPSALTEEIVTPAASLTHIPEPVHVSVTTSRPTPSHNASLQNQPTVAPSMGPTLSAMGVEPNDGFMGALDNAQTIAVAQGDQQNEMSRYLHGMSDQIADGTLATQNRLADILGDIAALREQIKPKHVHAHVLPDGTVMLDNGDVIDGIRGVPAPTPPGLPPLPPPPPSATHVEGRILSDGTVMVGGKVVDGIKGAPLAPTPMTPTAALEEEIVKEEVKNIEQDRRLAELQEKIEELMARTAPKETVIYEEEEILSIKADTSSPPANLSSMGTPARNIALTPLVTPAPAPTALKPSASILSDTVPAPSVMPAVTPTHNPTGNGSRERTVIREREIVREGPAGRQKEVIFEEETRDSGGVPVGAVAGSIKNAVAADSARRMTMAATTAGGNVIASIPAGGAFSSVPFGSHDGPTQPSTLAQGSLGGIAPTLSAGIADRPYAASHISTRINPRTGKPLTIPHALSAQSISPIQTEHGFGDRPSHLIREEHEEIISRPNVNGPPVITHNTSRSYTRHPAGSMPSGDGFGGEPKSVAGSVAHPSDHDHLPADASLFAFADPARSVAGVNTLPAFSENTPSIAAHTRGHYSDHESIMAKPQPSIPHQTAMHETRTVAPGPISADDRGTSVQHTSQPLAPMDNSVPCGGAPSRVSGGFLANSAAGHNLSQVGMRTAPSSAADSLPVAHTANNAPRGKKLADAWDTNHPRPGNPAELSNLPITDTAAKDDSTPNGAHGSHFDPMRAPLTEADTSAPTVGTDSSKKSGVHWDPRIPTKEVPAHPGQNLEQPSGNSPPATDLANVPSGSNANPSVGDTGAADKAPASLGDARASSAHTAQPGPDHTLRPHKAHSSGILRRPKSKESVRPSGDAKPVDHPPTMAELEQEGRDITAHPGGQTIHIPPHPTFAPSNKPKNTVPSFAEGDMADSQIVANNVPGENASTPQATSRAPSVHSTVTPHNSLQASAHQPAVLEEVLLPDGRTAYIKSNTPSMAGAPPAVPLPFGTVSARSVAPAFDHPDSVSFPPPPPGARSPSSLKRASSPSASDEVDHTNASIAPKSLNGRAANRAPAESELGKGHCSVCCPNGARLPTGIPIESCAHQSGALGEAVPGTSNKSTAPSGPRSQKSIGRLSRPPSIHRIPTPEGSITGEEDGLPLEQGTILADGSTRPGPMMLSHKLTKGRKTPSLTPEEEAMEDARKLAVKQKAAAEQAVSEKTEREAKATEKEIKMQLADERHRQNMEALANLQKILDALAAEHQAEKATEGEKSKEQEKRRGDKAARDKKITEALDKLVAERDEAKKKAAADDKKPGTQAILDALKASGDGQAAFLRKLATEIMEQSSNQHQLTQQAAKASAREQVGFNLTGYLDDFSKALSGEVRVLLKEVGDLRESRRALYMELAELLLMKGRQSAGDLMAILPYPVNPPKNSVAEKKEEKKPPAQPTPPAGVPAWAGWAPPLPPIAGTRPLPQPGAINASGSAGTAPPPPTGGRPLPQV</sequence>
<feature type="compositionally biased region" description="Pro residues" evidence="2">
    <location>
        <begin position="3427"/>
        <end position="3440"/>
    </location>
</feature>
<feature type="region of interest" description="Disordered" evidence="2">
    <location>
        <begin position="781"/>
        <end position="806"/>
    </location>
</feature>
<feature type="compositionally biased region" description="Polar residues" evidence="2">
    <location>
        <begin position="115"/>
        <end position="126"/>
    </location>
</feature>
<feature type="region of interest" description="Disordered" evidence="2">
    <location>
        <begin position="974"/>
        <end position="1028"/>
    </location>
</feature>
<organism evidence="3 4">
    <name type="scientific">Cryptococcus neoformans Tu259-1</name>
    <dbReference type="NCBI Taxonomy" id="1230072"/>
    <lineage>
        <taxon>Eukaryota</taxon>
        <taxon>Fungi</taxon>
        <taxon>Dikarya</taxon>
        <taxon>Basidiomycota</taxon>
        <taxon>Agaricomycotina</taxon>
        <taxon>Tremellomycetes</taxon>
        <taxon>Tremellales</taxon>
        <taxon>Cryptococcaceae</taxon>
        <taxon>Cryptococcus</taxon>
        <taxon>Cryptococcus neoformans species complex</taxon>
    </lineage>
</organism>
<dbReference type="OrthoDB" id="2507336at2759"/>
<feature type="region of interest" description="Disordered" evidence="2">
    <location>
        <begin position="487"/>
        <end position="509"/>
    </location>
</feature>
<dbReference type="PANTHER" id="PTHR34491:SF156">
    <property type="entry name" value="KINESIN MOTOR DOMAIN-CONTAINING PROTEIN"/>
    <property type="match status" value="1"/>
</dbReference>
<feature type="region of interest" description="Disordered" evidence="2">
    <location>
        <begin position="248"/>
        <end position="314"/>
    </location>
</feature>
<feature type="compositionally biased region" description="Low complexity" evidence="2">
    <location>
        <begin position="1358"/>
        <end position="1371"/>
    </location>
</feature>
<evidence type="ECO:0000256" key="2">
    <source>
        <dbReference type="SAM" id="MobiDB-lite"/>
    </source>
</evidence>
<feature type="region of interest" description="Disordered" evidence="2">
    <location>
        <begin position="2878"/>
        <end position="2910"/>
    </location>
</feature>
<feature type="compositionally biased region" description="Polar residues" evidence="2">
    <location>
        <begin position="1645"/>
        <end position="1660"/>
    </location>
</feature>
<feature type="region of interest" description="Disordered" evidence="2">
    <location>
        <begin position="405"/>
        <end position="425"/>
    </location>
</feature>
<dbReference type="Proteomes" id="UP000199727">
    <property type="component" value="Unassembled WGS sequence"/>
</dbReference>
<feature type="compositionally biased region" description="Polar residues" evidence="2">
    <location>
        <begin position="1770"/>
        <end position="1780"/>
    </location>
</feature>
<feature type="region of interest" description="Disordered" evidence="2">
    <location>
        <begin position="3371"/>
        <end position="3440"/>
    </location>
</feature>
<gene>
    <name evidence="3" type="ORF">C361_00656</name>
</gene>
<feature type="compositionally biased region" description="Basic and acidic residues" evidence="2">
    <location>
        <begin position="3374"/>
        <end position="3383"/>
    </location>
</feature>
<feature type="compositionally biased region" description="Polar residues" evidence="2">
    <location>
        <begin position="1106"/>
        <end position="1157"/>
    </location>
</feature>
<evidence type="ECO:0008006" key="5">
    <source>
        <dbReference type="Google" id="ProtNLM"/>
    </source>
</evidence>
<feature type="region of interest" description="Disordered" evidence="2">
    <location>
        <begin position="914"/>
        <end position="934"/>
    </location>
</feature>
<feature type="region of interest" description="Disordered" evidence="2">
    <location>
        <begin position="3201"/>
        <end position="3227"/>
    </location>
</feature>
<feature type="region of interest" description="Disordered" evidence="2">
    <location>
        <begin position="2961"/>
        <end position="3023"/>
    </location>
</feature>
<feature type="compositionally biased region" description="Polar residues" evidence="2">
    <location>
        <begin position="790"/>
        <end position="802"/>
    </location>
</feature>
<feature type="region of interest" description="Disordered" evidence="2">
    <location>
        <begin position="1978"/>
        <end position="1998"/>
    </location>
</feature>
<feature type="region of interest" description="Disordered" evidence="2">
    <location>
        <begin position="1419"/>
        <end position="1463"/>
    </location>
</feature>
<feature type="compositionally biased region" description="Polar residues" evidence="2">
    <location>
        <begin position="2852"/>
        <end position="2862"/>
    </location>
</feature>
<feature type="compositionally biased region" description="Basic and acidic residues" evidence="2">
    <location>
        <begin position="2706"/>
        <end position="2724"/>
    </location>
</feature>
<feature type="region of interest" description="Disordered" evidence="2">
    <location>
        <begin position="203"/>
        <end position="236"/>
    </location>
</feature>
<feature type="compositionally biased region" description="Polar residues" evidence="2">
    <location>
        <begin position="2883"/>
        <end position="2910"/>
    </location>
</feature>
<feature type="compositionally biased region" description="Basic and acidic residues" evidence="2">
    <location>
        <begin position="1165"/>
        <end position="1183"/>
    </location>
</feature>
<feature type="compositionally biased region" description="Polar residues" evidence="2">
    <location>
        <begin position="2695"/>
        <end position="2705"/>
    </location>
</feature>
<accession>A0A854QHT4</accession>
<feature type="region of interest" description="Disordered" evidence="2">
    <location>
        <begin position="3050"/>
        <end position="3168"/>
    </location>
</feature>
<keyword evidence="1" id="KW-0175">Coiled coil</keyword>
<evidence type="ECO:0000313" key="3">
    <source>
        <dbReference type="EMBL" id="OXG29002.1"/>
    </source>
</evidence>
<feature type="compositionally biased region" description="Polar residues" evidence="2">
    <location>
        <begin position="298"/>
        <end position="308"/>
    </location>
</feature>
<evidence type="ECO:0000256" key="1">
    <source>
        <dbReference type="SAM" id="Coils"/>
    </source>
</evidence>
<feature type="compositionally biased region" description="Polar residues" evidence="2">
    <location>
        <begin position="1082"/>
        <end position="1093"/>
    </location>
</feature>
<feature type="compositionally biased region" description="Polar residues" evidence="2">
    <location>
        <begin position="3055"/>
        <end position="3071"/>
    </location>
</feature>
<feature type="compositionally biased region" description="Polar residues" evidence="2">
    <location>
        <begin position="2748"/>
        <end position="2757"/>
    </location>
</feature>
<feature type="region of interest" description="Disordered" evidence="2">
    <location>
        <begin position="1"/>
        <end position="178"/>
    </location>
</feature>
<feature type="compositionally biased region" description="Low complexity" evidence="2">
    <location>
        <begin position="1446"/>
        <end position="1458"/>
    </location>
</feature>